<dbReference type="InterPro" id="IPR004089">
    <property type="entry name" value="MCPsignal_dom"/>
</dbReference>
<dbReference type="PANTHER" id="PTHR32089">
    <property type="entry name" value="METHYL-ACCEPTING CHEMOTAXIS PROTEIN MCPB"/>
    <property type="match status" value="1"/>
</dbReference>
<dbReference type="Proteomes" id="UP000663722">
    <property type="component" value="Chromosome"/>
</dbReference>
<dbReference type="CDD" id="cd06225">
    <property type="entry name" value="HAMP"/>
    <property type="match status" value="1"/>
</dbReference>
<proteinExistence type="inferred from homology"/>
<organism evidence="7 8">
    <name type="scientific">Desulfonema magnum</name>
    <dbReference type="NCBI Taxonomy" id="45655"/>
    <lineage>
        <taxon>Bacteria</taxon>
        <taxon>Pseudomonadati</taxon>
        <taxon>Thermodesulfobacteriota</taxon>
        <taxon>Desulfobacteria</taxon>
        <taxon>Desulfobacterales</taxon>
        <taxon>Desulfococcaceae</taxon>
        <taxon>Desulfonema</taxon>
    </lineage>
</organism>
<keyword evidence="4" id="KW-0472">Membrane</keyword>
<dbReference type="Pfam" id="PF00672">
    <property type="entry name" value="HAMP"/>
    <property type="match status" value="1"/>
</dbReference>
<protein>
    <submittedName>
        <fullName evidence="7">Methyl-accepting chemotaxis protein signailing-domain containing protein, HAMP domain-containing</fullName>
    </submittedName>
</protein>
<dbReference type="GO" id="GO:0006935">
    <property type="term" value="P:chemotaxis"/>
    <property type="evidence" value="ECO:0007669"/>
    <property type="project" value="InterPro"/>
</dbReference>
<dbReference type="SMART" id="SM00304">
    <property type="entry name" value="HAMP"/>
    <property type="match status" value="1"/>
</dbReference>
<dbReference type="PROSITE" id="PS50885">
    <property type="entry name" value="HAMP"/>
    <property type="match status" value="1"/>
</dbReference>
<dbReference type="PANTHER" id="PTHR32089:SF112">
    <property type="entry name" value="LYSOZYME-LIKE PROTEIN-RELATED"/>
    <property type="match status" value="1"/>
</dbReference>
<accession>A0A975GPZ6</accession>
<evidence type="ECO:0000259" key="6">
    <source>
        <dbReference type="PROSITE" id="PS50885"/>
    </source>
</evidence>
<evidence type="ECO:0000256" key="1">
    <source>
        <dbReference type="ARBA" id="ARBA00023224"/>
    </source>
</evidence>
<comment type="similarity">
    <text evidence="2">Belongs to the methyl-accepting chemotaxis (MCP) protein family.</text>
</comment>
<evidence type="ECO:0000313" key="8">
    <source>
        <dbReference type="Proteomes" id="UP000663722"/>
    </source>
</evidence>
<dbReference type="Pfam" id="PF00015">
    <property type="entry name" value="MCPsignal"/>
    <property type="match status" value="1"/>
</dbReference>
<dbReference type="GO" id="GO:0004888">
    <property type="term" value="F:transmembrane signaling receptor activity"/>
    <property type="evidence" value="ECO:0007669"/>
    <property type="project" value="InterPro"/>
</dbReference>
<gene>
    <name evidence="7" type="ORF">dnm_044690</name>
</gene>
<dbReference type="PRINTS" id="PR00260">
    <property type="entry name" value="CHEMTRNSDUCR"/>
</dbReference>
<name>A0A975GPZ6_9BACT</name>
<evidence type="ECO:0000256" key="2">
    <source>
        <dbReference type="ARBA" id="ARBA00029447"/>
    </source>
</evidence>
<feature type="domain" description="HAMP" evidence="6">
    <location>
        <begin position="217"/>
        <end position="271"/>
    </location>
</feature>
<dbReference type="GO" id="GO:0016020">
    <property type="term" value="C:membrane"/>
    <property type="evidence" value="ECO:0007669"/>
    <property type="project" value="InterPro"/>
</dbReference>
<sequence length="646" mass="69413">MKSGKMMLKTKIMSGICAPLLLLICLSIVSFKSIQSLLDSNTWVNHTYVAIQKATEIEKLMAELETGERGFVIAGKEEFLEPYLTGKKVIAAKIADTKKHVIDHPQQVERIIEIETLINAWYEKAAEVAIAERRRLNEGHKDASMENIIALIEAGTGKMITDELRISIRDFIKAEENLMEKRKAHALKKASLAINIVRFGTMATLFFALIISYFLATSIIRPVRLVVSGLKDIAEGEGDLTRRLEIYTTDEVGELAAWFNTFIEKLRGMIKNIAETTNDLSLSSESLSAVSDQMSSSADEMSSQSGMVAAASEQVSTNVATVASATEQSSSSLSNIASMTEEMSASFINVAGFAKKTAYNVKTMAQSSEELSAQINNIAFSAEEMTSSLNEVAKNTAEANQISQNANQRTEEITERMDILASASNQIGKVVGVIKDIADQTNMLALNAAIEAASAGEAGKGFGVVAGEVKELARQSAEATDEIAGQIDKIQKSVRDAVRKVQEINKVINNIADINEMIASSAEEQTATASEISKSVAGAAGTVRNVAQHATESANLVGEIATSTKETSRTASEITLNISDLRNGVNEVARSSGEAAQGVSDISKNIHTISIASRQTALSASETNKSSKKLAEMAAALNQFVSSFKL</sequence>
<reference evidence="7" key="1">
    <citation type="journal article" date="2021" name="Microb. Physiol.">
        <title>Proteogenomic Insights into the Physiology of Marine, Sulfate-Reducing, Filamentous Desulfonema limicola and Desulfonema magnum.</title>
        <authorList>
            <person name="Schnaars V."/>
            <person name="Wohlbrand L."/>
            <person name="Scheve S."/>
            <person name="Hinrichs C."/>
            <person name="Reinhardt R."/>
            <person name="Rabus R."/>
        </authorList>
    </citation>
    <scope>NUCLEOTIDE SEQUENCE</scope>
    <source>
        <strain evidence="7">4be13</strain>
    </source>
</reference>
<dbReference type="EMBL" id="CP061800">
    <property type="protein sequence ID" value="QTA88423.1"/>
    <property type="molecule type" value="Genomic_DNA"/>
</dbReference>
<feature type="transmembrane region" description="Helical" evidence="4">
    <location>
        <begin position="196"/>
        <end position="216"/>
    </location>
</feature>
<evidence type="ECO:0000256" key="3">
    <source>
        <dbReference type="PROSITE-ProRule" id="PRU00284"/>
    </source>
</evidence>
<keyword evidence="1 3" id="KW-0807">Transducer</keyword>
<dbReference type="SUPFAM" id="SSF58104">
    <property type="entry name" value="Methyl-accepting chemotaxis protein (MCP) signaling domain"/>
    <property type="match status" value="2"/>
</dbReference>
<dbReference type="InterPro" id="IPR003660">
    <property type="entry name" value="HAMP_dom"/>
</dbReference>
<dbReference type="AlphaFoldDB" id="A0A975GPZ6"/>
<keyword evidence="4" id="KW-1133">Transmembrane helix</keyword>
<keyword evidence="4" id="KW-0812">Transmembrane</keyword>
<evidence type="ECO:0000259" key="5">
    <source>
        <dbReference type="PROSITE" id="PS50111"/>
    </source>
</evidence>
<dbReference type="PROSITE" id="PS50111">
    <property type="entry name" value="CHEMOTAXIS_TRANSDUC_2"/>
    <property type="match status" value="1"/>
</dbReference>
<dbReference type="CDD" id="cd19410">
    <property type="entry name" value="HK9-like_sensor"/>
    <property type="match status" value="1"/>
</dbReference>
<feature type="domain" description="Methyl-accepting transducer" evidence="5">
    <location>
        <begin position="332"/>
        <end position="568"/>
    </location>
</feature>
<dbReference type="InterPro" id="IPR004090">
    <property type="entry name" value="Chemotax_Me-accpt_rcpt"/>
</dbReference>
<dbReference type="SMART" id="SM00283">
    <property type="entry name" value="MA"/>
    <property type="match status" value="1"/>
</dbReference>
<dbReference type="InterPro" id="IPR007891">
    <property type="entry name" value="CHASE3"/>
</dbReference>
<evidence type="ECO:0000313" key="7">
    <source>
        <dbReference type="EMBL" id="QTA88423.1"/>
    </source>
</evidence>
<dbReference type="Gene3D" id="1.10.287.950">
    <property type="entry name" value="Methyl-accepting chemotaxis protein"/>
    <property type="match status" value="3"/>
</dbReference>
<keyword evidence="8" id="KW-1185">Reference proteome</keyword>
<dbReference type="Pfam" id="PF05227">
    <property type="entry name" value="CHASE3"/>
    <property type="match status" value="1"/>
</dbReference>
<dbReference type="GO" id="GO:0007165">
    <property type="term" value="P:signal transduction"/>
    <property type="evidence" value="ECO:0007669"/>
    <property type="project" value="UniProtKB-KW"/>
</dbReference>
<evidence type="ECO:0000256" key="4">
    <source>
        <dbReference type="SAM" id="Phobius"/>
    </source>
</evidence>
<dbReference type="KEGG" id="dmm:dnm_044690"/>